<protein>
    <submittedName>
        <fullName evidence="1">Uncharacterized protein</fullName>
    </submittedName>
</protein>
<dbReference type="RefSeq" id="WP_093023064.1">
    <property type="nucleotide sequence ID" value="NZ_FPBK01000001.1"/>
</dbReference>
<proteinExistence type="predicted"/>
<dbReference type="EMBL" id="FPBK01000001">
    <property type="protein sequence ID" value="SFU32404.1"/>
    <property type="molecule type" value="Genomic_DNA"/>
</dbReference>
<dbReference type="OrthoDB" id="1436858at2"/>
<name>A0A1I7F8B6_9FLAO</name>
<evidence type="ECO:0000313" key="2">
    <source>
        <dbReference type="Proteomes" id="UP000199138"/>
    </source>
</evidence>
<evidence type="ECO:0000313" key="1">
    <source>
        <dbReference type="EMBL" id="SFU32404.1"/>
    </source>
</evidence>
<gene>
    <name evidence="1" type="ORF">SAMN05216480_101733</name>
</gene>
<dbReference type="STRING" id="1224947.SAMN05216480_101733"/>
<keyword evidence="2" id="KW-1185">Reference proteome</keyword>
<accession>A0A1I7F8B6</accession>
<organism evidence="1 2">
    <name type="scientific">Pustulibacterium marinum</name>
    <dbReference type="NCBI Taxonomy" id="1224947"/>
    <lineage>
        <taxon>Bacteria</taxon>
        <taxon>Pseudomonadati</taxon>
        <taxon>Bacteroidota</taxon>
        <taxon>Flavobacteriia</taxon>
        <taxon>Flavobacteriales</taxon>
        <taxon>Flavobacteriaceae</taxon>
        <taxon>Pustulibacterium</taxon>
    </lineage>
</organism>
<dbReference type="AlphaFoldDB" id="A0A1I7F8B6"/>
<reference evidence="1 2" key="1">
    <citation type="submission" date="2016-10" db="EMBL/GenBank/DDBJ databases">
        <authorList>
            <person name="de Groot N.N."/>
        </authorList>
    </citation>
    <scope>NUCLEOTIDE SEQUENCE [LARGE SCALE GENOMIC DNA]</scope>
    <source>
        <strain evidence="1 2">CGMCC 1.12333</strain>
    </source>
</reference>
<sequence>MKKNYHKPILKHSYLLILLFYISCDSEAEKQYLVTNNSVGPISRETTIQNLESLFPEDSIAESAYEGELRYASTQHINIYSKNGEQLLDITPNQDSLHTIASIQILNEKYHTKKGISNKSTYGDLKKKYTITSIENAYNNVIISIKEIDAYFVIDKKHLHFTVQIDNNSKISEKDIPNDTPLKYFMISWNY</sequence>
<dbReference type="Proteomes" id="UP000199138">
    <property type="component" value="Unassembled WGS sequence"/>
</dbReference>